<dbReference type="Proteomes" id="UP000886943">
    <property type="component" value="Unassembled WGS sequence"/>
</dbReference>
<sequence>MVTMTDTITIHEQAGFATSGIQVTSILASTFEISKKVDKTIIRLSQYLDGSFALTVNGSRAELTAEELDRIGELFRTQARNVINSRKD</sequence>
<dbReference type="EMBL" id="BPPZ01000018">
    <property type="protein sequence ID" value="GJD15018.1"/>
    <property type="molecule type" value="Genomic_DNA"/>
</dbReference>
<accession>A0AAN4VNG2</accession>
<gene>
    <name evidence="1" type="ORF">BIFAD42_20020</name>
</gene>
<proteinExistence type="predicted"/>
<comment type="caution">
    <text evidence="1">The sequence shown here is derived from an EMBL/GenBank/DDBJ whole genome shotgun (WGS) entry which is preliminary data.</text>
</comment>
<dbReference type="AlphaFoldDB" id="A0AAN4VNG2"/>
<reference evidence="1" key="1">
    <citation type="submission" date="2021-08" db="EMBL/GenBank/DDBJ databases">
        <title>Draft genome sequence of the GABA producer Bifidobacterium adolescentis 4-2, isolated from healthy human feces.</title>
        <authorList>
            <person name="Altaib H."/>
            <person name="Niwa R."/>
            <person name="Abe M."/>
            <person name="Suzuki T."/>
        </authorList>
    </citation>
    <scope>NUCLEOTIDE SEQUENCE</scope>
    <source>
        <strain evidence="1">4-2</strain>
    </source>
</reference>
<organism evidence="1 2">
    <name type="scientific">Bifidobacterium adolescentis</name>
    <dbReference type="NCBI Taxonomy" id="1680"/>
    <lineage>
        <taxon>Bacteria</taxon>
        <taxon>Bacillati</taxon>
        <taxon>Actinomycetota</taxon>
        <taxon>Actinomycetes</taxon>
        <taxon>Bifidobacteriales</taxon>
        <taxon>Bifidobacteriaceae</taxon>
        <taxon>Bifidobacterium</taxon>
    </lineage>
</organism>
<name>A0AAN4VNG2_BIFAD</name>
<evidence type="ECO:0000313" key="2">
    <source>
        <dbReference type="Proteomes" id="UP000886943"/>
    </source>
</evidence>
<protein>
    <submittedName>
        <fullName evidence="1">Uncharacterized protein</fullName>
    </submittedName>
</protein>
<evidence type="ECO:0000313" key="1">
    <source>
        <dbReference type="EMBL" id="GJD15018.1"/>
    </source>
</evidence>